<dbReference type="InterPro" id="IPR011705">
    <property type="entry name" value="BACK"/>
</dbReference>
<dbReference type="CDD" id="cd18186">
    <property type="entry name" value="BTB_POZ_ZBTB_KLHL-like"/>
    <property type="match status" value="1"/>
</dbReference>
<sequence>MALSTSASRKRSKLCTPQYPKTRDCPQPTQKLPVSNNLVEMQCARNSKLDDFRQQQFDTDVVLECKEGNVHAHKLILMSTCTYFEKMFTSKMLEENSGHVHLTDISKQAIDIVVTHLYTVELPNLTNYHLLRELLETCHMMEMTNLLDHCWKEITQHHLNMETFYELWVVAVVFELERNSKMVNFIRKNFKEISKSEKLQNFTERQMEQLFESVDQKKYCSECVECLFTWRSNTNGEREKAAVNLLDKFSLKDLNETPLLNLLRMSQNNEKQKTIESVLIGESINRLAKKIEVSVSDSDSSSPTYSPGFPSYSSSCSLASLSPPYLNSTTVHLWDSDCSDCDY</sequence>
<dbReference type="PANTHER" id="PTHR45632">
    <property type="entry name" value="LD33804P"/>
    <property type="match status" value="1"/>
</dbReference>
<name>T1ITG3_STRMM</name>
<evidence type="ECO:0000313" key="4">
    <source>
        <dbReference type="Proteomes" id="UP000014500"/>
    </source>
</evidence>
<dbReference type="EMBL" id="JH431483">
    <property type="status" value="NOT_ANNOTATED_CDS"/>
    <property type="molecule type" value="Genomic_DNA"/>
</dbReference>
<dbReference type="InterPro" id="IPR000210">
    <property type="entry name" value="BTB/POZ_dom"/>
</dbReference>
<feature type="domain" description="BTB" evidence="2">
    <location>
        <begin position="59"/>
        <end position="122"/>
    </location>
</feature>
<evidence type="ECO:0000259" key="2">
    <source>
        <dbReference type="PROSITE" id="PS50097"/>
    </source>
</evidence>
<dbReference type="InterPro" id="IPR011333">
    <property type="entry name" value="SKP1/BTB/POZ_sf"/>
</dbReference>
<accession>T1ITG3</accession>
<reference evidence="3" key="2">
    <citation type="submission" date="2015-02" db="UniProtKB">
        <authorList>
            <consortium name="EnsemblMetazoa"/>
        </authorList>
    </citation>
    <scope>IDENTIFICATION</scope>
</reference>
<evidence type="ECO:0000256" key="1">
    <source>
        <dbReference type="SAM" id="MobiDB-lite"/>
    </source>
</evidence>
<dbReference type="SMART" id="SM00225">
    <property type="entry name" value="BTB"/>
    <property type="match status" value="1"/>
</dbReference>
<dbReference type="AlphaFoldDB" id="T1ITG3"/>
<dbReference type="PROSITE" id="PS50097">
    <property type="entry name" value="BTB"/>
    <property type="match status" value="1"/>
</dbReference>
<protein>
    <recommendedName>
        <fullName evidence="2">BTB domain-containing protein</fullName>
    </recommendedName>
</protein>
<dbReference type="PhylomeDB" id="T1ITG3"/>
<dbReference type="Pfam" id="PF07707">
    <property type="entry name" value="BACK"/>
    <property type="match status" value="1"/>
</dbReference>
<dbReference type="Gene3D" id="3.30.710.10">
    <property type="entry name" value="Potassium Channel Kv1.1, Chain A"/>
    <property type="match status" value="1"/>
</dbReference>
<dbReference type="Gene3D" id="1.25.40.420">
    <property type="match status" value="1"/>
</dbReference>
<reference evidence="4" key="1">
    <citation type="submission" date="2011-05" db="EMBL/GenBank/DDBJ databases">
        <authorList>
            <person name="Richards S.R."/>
            <person name="Qu J."/>
            <person name="Jiang H."/>
            <person name="Jhangiani S.N."/>
            <person name="Agravi P."/>
            <person name="Goodspeed R."/>
            <person name="Gross S."/>
            <person name="Mandapat C."/>
            <person name="Jackson L."/>
            <person name="Mathew T."/>
            <person name="Pu L."/>
            <person name="Thornton R."/>
            <person name="Saada N."/>
            <person name="Wilczek-Boney K.B."/>
            <person name="Lee S."/>
            <person name="Kovar C."/>
            <person name="Wu Y."/>
            <person name="Scherer S.E."/>
            <person name="Worley K.C."/>
            <person name="Muzny D.M."/>
            <person name="Gibbs R."/>
        </authorList>
    </citation>
    <scope>NUCLEOTIDE SEQUENCE</scope>
    <source>
        <strain evidence="4">Brora</strain>
    </source>
</reference>
<organism evidence="3 4">
    <name type="scientific">Strigamia maritima</name>
    <name type="common">European centipede</name>
    <name type="synonym">Geophilus maritimus</name>
    <dbReference type="NCBI Taxonomy" id="126957"/>
    <lineage>
        <taxon>Eukaryota</taxon>
        <taxon>Metazoa</taxon>
        <taxon>Ecdysozoa</taxon>
        <taxon>Arthropoda</taxon>
        <taxon>Myriapoda</taxon>
        <taxon>Chilopoda</taxon>
        <taxon>Pleurostigmophora</taxon>
        <taxon>Geophilomorpha</taxon>
        <taxon>Linotaeniidae</taxon>
        <taxon>Strigamia</taxon>
    </lineage>
</organism>
<keyword evidence="4" id="KW-1185">Reference proteome</keyword>
<dbReference type="SUPFAM" id="SSF54695">
    <property type="entry name" value="POZ domain"/>
    <property type="match status" value="1"/>
</dbReference>
<dbReference type="EnsemblMetazoa" id="SMAR004409-RA">
    <property type="protein sequence ID" value="SMAR004409-PA"/>
    <property type="gene ID" value="SMAR004409"/>
</dbReference>
<dbReference type="Proteomes" id="UP000014500">
    <property type="component" value="Unassembled WGS sequence"/>
</dbReference>
<dbReference type="HOGENOM" id="CLU_809675_0_0_1"/>
<evidence type="ECO:0000313" key="3">
    <source>
        <dbReference type="EnsemblMetazoa" id="SMAR004409-PA"/>
    </source>
</evidence>
<feature type="region of interest" description="Disordered" evidence="1">
    <location>
        <begin position="1"/>
        <end position="29"/>
    </location>
</feature>
<dbReference type="Pfam" id="PF00651">
    <property type="entry name" value="BTB"/>
    <property type="match status" value="1"/>
</dbReference>
<dbReference type="OMA" id="AINCISF"/>
<proteinExistence type="predicted"/>